<protein>
    <submittedName>
        <fullName evidence="3">ATP-grasp domain-containing protein</fullName>
    </submittedName>
</protein>
<dbReference type="GO" id="GO:0046872">
    <property type="term" value="F:metal ion binding"/>
    <property type="evidence" value="ECO:0007669"/>
    <property type="project" value="InterPro"/>
</dbReference>
<name>A0A4R2L023_9GAMM</name>
<keyword evidence="1" id="KW-0547">Nucleotide-binding</keyword>
<reference evidence="3 4" key="1">
    <citation type="submission" date="2019-03" db="EMBL/GenBank/DDBJ databases">
        <title>Genomic Encyclopedia of Type Strains, Phase IV (KMG-IV): sequencing the most valuable type-strain genomes for metagenomic binning, comparative biology and taxonomic classification.</title>
        <authorList>
            <person name="Goeker M."/>
        </authorList>
    </citation>
    <scope>NUCLEOTIDE SEQUENCE [LARGE SCALE GENOMIC DNA]</scope>
    <source>
        <strain evidence="3 4">DSM 23344</strain>
    </source>
</reference>
<organism evidence="3 4">
    <name type="scientific">Chromatocurvus halotolerans</name>
    <dbReference type="NCBI Taxonomy" id="1132028"/>
    <lineage>
        <taxon>Bacteria</taxon>
        <taxon>Pseudomonadati</taxon>
        <taxon>Pseudomonadota</taxon>
        <taxon>Gammaproteobacteria</taxon>
        <taxon>Cellvibrionales</taxon>
        <taxon>Halieaceae</taxon>
        <taxon>Chromatocurvus</taxon>
    </lineage>
</organism>
<dbReference type="InterPro" id="IPR003806">
    <property type="entry name" value="ATP-grasp_PylC-type"/>
</dbReference>
<accession>A0A4R2L023</accession>
<evidence type="ECO:0000256" key="1">
    <source>
        <dbReference type="PROSITE-ProRule" id="PRU00409"/>
    </source>
</evidence>
<sequence length="379" mass="41831">MREQTALLTLGRLPKALALARALHAGGWRVVVADPFRWHLCRPSRAVSASYRVTAPNKDRDSYRRELADIIRRERVTTVFPVSEEALHVAYIADALPGESRLFCPTFDTLLHLHDKLAFATLAQSQGLSVPPTFPAASEAGRELCSRNDAIAKPAHSCSGIGIQRLQQGQRPSGDAPDLLVQRFIEGNAISTLSLLRNGREVGRSRYRGTVFAGTVAVCFERVDVHAAIDAWLDAFFRANPMENGFIAFDFIVDADGCAWAIECNPRVTSGIHFFDPVSLGMALTAAAGATAADVSAATGRRYQWAYSTLTEAYGALFQPAEFRRRLRELRRARDVVWSRDDPLPFLLMTPLSAEILWPAMTSTLTLGEATQRDIAWFN</sequence>
<evidence type="ECO:0000259" key="2">
    <source>
        <dbReference type="PROSITE" id="PS50975"/>
    </source>
</evidence>
<gene>
    <name evidence="3" type="ORF">EV688_10393</name>
</gene>
<dbReference type="Gene3D" id="3.30.470.20">
    <property type="entry name" value="ATP-grasp fold, B domain"/>
    <property type="match status" value="1"/>
</dbReference>
<keyword evidence="4" id="KW-1185">Reference proteome</keyword>
<feature type="domain" description="ATP-grasp" evidence="2">
    <location>
        <begin position="120"/>
        <end position="293"/>
    </location>
</feature>
<evidence type="ECO:0000313" key="3">
    <source>
        <dbReference type="EMBL" id="TCO77079.1"/>
    </source>
</evidence>
<dbReference type="Gene3D" id="3.40.50.20">
    <property type="match status" value="1"/>
</dbReference>
<dbReference type="OrthoDB" id="40611at2"/>
<dbReference type="GO" id="GO:0005524">
    <property type="term" value="F:ATP binding"/>
    <property type="evidence" value="ECO:0007669"/>
    <property type="project" value="UniProtKB-UniRule"/>
</dbReference>
<evidence type="ECO:0000313" key="4">
    <source>
        <dbReference type="Proteomes" id="UP000294980"/>
    </source>
</evidence>
<dbReference type="EMBL" id="SLWX01000003">
    <property type="protein sequence ID" value="TCO77079.1"/>
    <property type="molecule type" value="Genomic_DNA"/>
</dbReference>
<dbReference type="InterPro" id="IPR011761">
    <property type="entry name" value="ATP-grasp"/>
</dbReference>
<comment type="caution">
    <text evidence="3">The sequence shown here is derived from an EMBL/GenBank/DDBJ whole genome shotgun (WGS) entry which is preliminary data.</text>
</comment>
<keyword evidence="1" id="KW-0067">ATP-binding</keyword>
<dbReference type="PROSITE" id="PS50975">
    <property type="entry name" value="ATP_GRASP"/>
    <property type="match status" value="1"/>
</dbReference>
<dbReference type="AlphaFoldDB" id="A0A4R2L023"/>
<dbReference type="SUPFAM" id="SSF56059">
    <property type="entry name" value="Glutathione synthetase ATP-binding domain-like"/>
    <property type="match status" value="1"/>
</dbReference>
<proteinExistence type="predicted"/>
<dbReference type="Pfam" id="PF02655">
    <property type="entry name" value="ATP-grasp_3"/>
    <property type="match status" value="1"/>
</dbReference>
<dbReference type="RefSeq" id="WP_117317353.1">
    <property type="nucleotide sequence ID" value="NZ_QQSW01000008.1"/>
</dbReference>
<dbReference type="Proteomes" id="UP000294980">
    <property type="component" value="Unassembled WGS sequence"/>
</dbReference>